<keyword evidence="4" id="KW-0256">Endoplasmic reticulum</keyword>
<name>A0A0L7KW68_OPEBR</name>
<evidence type="ECO:0000256" key="10">
    <source>
        <dbReference type="ARBA" id="ARBA00023242"/>
    </source>
</evidence>
<comment type="subcellular location">
    <subcellularLocation>
        <location evidence="2">Endoplasmic reticulum membrane</location>
        <topology evidence="2">Multi-pass membrane protein</topology>
    </subcellularLocation>
    <subcellularLocation>
        <location evidence="1">Nucleus</location>
    </subcellularLocation>
</comment>
<evidence type="ECO:0000256" key="1">
    <source>
        <dbReference type="ARBA" id="ARBA00004123"/>
    </source>
</evidence>
<dbReference type="PANTHER" id="PTHR46062:SF1">
    <property type="entry name" value="LP12374P"/>
    <property type="match status" value="1"/>
</dbReference>
<dbReference type="Gene3D" id="4.10.280.10">
    <property type="entry name" value="Helix-loop-helix DNA-binding domain"/>
    <property type="match status" value="2"/>
</dbReference>
<keyword evidence="10" id="KW-0539">Nucleus</keyword>
<dbReference type="AlphaFoldDB" id="A0A0L7KW68"/>
<evidence type="ECO:0000313" key="12">
    <source>
        <dbReference type="EMBL" id="KOB67311.1"/>
    </source>
</evidence>
<evidence type="ECO:0000256" key="3">
    <source>
        <dbReference type="ARBA" id="ARBA00022692"/>
    </source>
</evidence>
<keyword evidence="6" id="KW-0805">Transcription regulation</keyword>
<proteinExistence type="predicted"/>
<dbReference type="InterPro" id="IPR036638">
    <property type="entry name" value="HLH_DNA-bd_sf"/>
</dbReference>
<evidence type="ECO:0000256" key="4">
    <source>
        <dbReference type="ARBA" id="ARBA00022824"/>
    </source>
</evidence>
<dbReference type="GO" id="GO:0000978">
    <property type="term" value="F:RNA polymerase II cis-regulatory region sequence-specific DNA binding"/>
    <property type="evidence" value="ECO:0007669"/>
    <property type="project" value="TreeGrafter"/>
</dbReference>
<comment type="caution">
    <text evidence="12">The sequence shown here is derived from an EMBL/GenBank/DDBJ whole genome shotgun (WGS) entry which is preliminary data.</text>
</comment>
<dbReference type="GO" id="GO:0005789">
    <property type="term" value="C:endoplasmic reticulum membrane"/>
    <property type="evidence" value="ECO:0007669"/>
    <property type="project" value="UniProtKB-SubCell"/>
</dbReference>
<evidence type="ECO:0000256" key="8">
    <source>
        <dbReference type="ARBA" id="ARBA00023136"/>
    </source>
</evidence>
<keyword evidence="8" id="KW-0472">Membrane</keyword>
<dbReference type="GO" id="GO:0046983">
    <property type="term" value="F:protein dimerization activity"/>
    <property type="evidence" value="ECO:0007669"/>
    <property type="project" value="InterPro"/>
</dbReference>
<feature type="domain" description="BHLH" evidence="11">
    <location>
        <begin position="283"/>
        <end position="336"/>
    </location>
</feature>
<dbReference type="GO" id="GO:0005634">
    <property type="term" value="C:nucleus"/>
    <property type="evidence" value="ECO:0007669"/>
    <property type="project" value="UniProtKB-SubCell"/>
</dbReference>
<keyword evidence="3" id="KW-0812">Transmembrane</keyword>
<gene>
    <name evidence="12" type="ORF">OBRU01_19988</name>
</gene>
<evidence type="ECO:0000256" key="9">
    <source>
        <dbReference type="ARBA" id="ARBA00023163"/>
    </source>
</evidence>
<dbReference type="GO" id="GO:0000981">
    <property type="term" value="F:DNA-binding transcription factor activity, RNA polymerase II-specific"/>
    <property type="evidence" value="ECO:0007669"/>
    <property type="project" value="TreeGrafter"/>
</dbReference>
<keyword evidence="5" id="KW-1133">Transmembrane helix</keyword>
<evidence type="ECO:0000313" key="13">
    <source>
        <dbReference type="Proteomes" id="UP000037510"/>
    </source>
</evidence>
<accession>A0A0L7KW68</accession>
<keyword evidence="13" id="KW-1185">Reference proteome</keyword>
<dbReference type="PROSITE" id="PS50888">
    <property type="entry name" value="BHLH"/>
    <property type="match status" value="1"/>
</dbReference>
<reference evidence="12 13" key="1">
    <citation type="journal article" date="2015" name="Genome Biol. Evol.">
        <title>The genome of winter moth (Operophtera brumata) provides a genomic perspective on sexual dimorphism and phenology.</title>
        <authorList>
            <person name="Derks M.F."/>
            <person name="Smit S."/>
            <person name="Salis L."/>
            <person name="Schijlen E."/>
            <person name="Bossers A."/>
            <person name="Mateman C."/>
            <person name="Pijl A.S."/>
            <person name="de Ridder D."/>
            <person name="Groenen M.A."/>
            <person name="Visser M.E."/>
            <person name="Megens H.J."/>
        </authorList>
    </citation>
    <scope>NUCLEOTIDE SEQUENCE [LARGE SCALE GENOMIC DNA]</scope>
    <source>
        <strain evidence="12">WM2013NL</strain>
        <tissue evidence="12">Head and thorax</tissue>
    </source>
</reference>
<keyword evidence="9" id="KW-0804">Transcription</keyword>
<evidence type="ECO:0000256" key="7">
    <source>
        <dbReference type="ARBA" id="ARBA00023125"/>
    </source>
</evidence>
<dbReference type="Pfam" id="PF00010">
    <property type="entry name" value="HLH"/>
    <property type="match status" value="2"/>
</dbReference>
<organism evidence="12 13">
    <name type="scientific">Operophtera brumata</name>
    <name type="common">Winter moth</name>
    <name type="synonym">Phalaena brumata</name>
    <dbReference type="NCBI Taxonomy" id="104452"/>
    <lineage>
        <taxon>Eukaryota</taxon>
        <taxon>Metazoa</taxon>
        <taxon>Ecdysozoa</taxon>
        <taxon>Arthropoda</taxon>
        <taxon>Hexapoda</taxon>
        <taxon>Insecta</taxon>
        <taxon>Pterygota</taxon>
        <taxon>Neoptera</taxon>
        <taxon>Endopterygota</taxon>
        <taxon>Lepidoptera</taxon>
        <taxon>Glossata</taxon>
        <taxon>Ditrysia</taxon>
        <taxon>Geometroidea</taxon>
        <taxon>Geometridae</taxon>
        <taxon>Larentiinae</taxon>
        <taxon>Operophtera</taxon>
    </lineage>
</organism>
<dbReference type="Proteomes" id="UP000037510">
    <property type="component" value="Unassembled WGS sequence"/>
</dbReference>
<dbReference type="PANTHER" id="PTHR46062">
    <property type="entry name" value="STEROL REGULATORY ELEMENT-BINDING PROTEIN"/>
    <property type="match status" value="1"/>
</dbReference>
<sequence length="476" mass="52178">MEQGEPFLNSDVFNVNDIAEIEDFLSGCDGDFMKKLEDELTFTENDPDLLSLDIKAEIASSPQGSPSYNTTGNPIISQYTHKVVTSPITPQHANASPVQGGYSKPEAYNLQPRNIAPLPDVTQTGPSTLPKQTPMIVQQVVQSPLYVNLGTGNIQQLQDGRTSLVQVEGSIKQGSPVNKPQQNQPLLIQKNGNAPFIIQTSDANFSPVILQSNIISPETQTLIYTRAPIQGATQVITNVKSGTENRPMTFLTSNTPTFVATGIPLVLDGDKFSLNPVPKVKEVKRSAHNAIERRYRTSINDRIIELKNMLVGEDAKTTLGTCRTRMRGATQVITNVKSGTENRPMTFLTSNTPTFVATGIPLVLDGDKFSLNPVPKVKEVKRSAHNAIERRYRTSINDRIIELKNMLVGEDAKGDLTNAKLELHRSLGACGRSVQAGGQGHAKFSALVSAVLRQILQRLPFGRFLSRRAGDLWRDR</sequence>
<dbReference type="SUPFAM" id="SSF47459">
    <property type="entry name" value="HLH, helix-loop-helix DNA-binding domain"/>
    <property type="match status" value="2"/>
</dbReference>
<dbReference type="EMBL" id="JTDY01005155">
    <property type="protein sequence ID" value="KOB67311.1"/>
    <property type="molecule type" value="Genomic_DNA"/>
</dbReference>
<protein>
    <submittedName>
        <fullName evidence="12">Putative sterol regulatory element-binding protein 1</fullName>
    </submittedName>
</protein>
<evidence type="ECO:0000256" key="6">
    <source>
        <dbReference type="ARBA" id="ARBA00023015"/>
    </source>
</evidence>
<dbReference type="InterPro" id="IPR011598">
    <property type="entry name" value="bHLH_dom"/>
</dbReference>
<keyword evidence="7" id="KW-0238">DNA-binding</keyword>
<evidence type="ECO:0000256" key="2">
    <source>
        <dbReference type="ARBA" id="ARBA00004477"/>
    </source>
</evidence>
<dbReference type="STRING" id="104452.A0A0L7KW68"/>
<evidence type="ECO:0000256" key="5">
    <source>
        <dbReference type="ARBA" id="ARBA00022989"/>
    </source>
</evidence>
<evidence type="ECO:0000259" key="11">
    <source>
        <dbReference type="PROSITE" id="PS50888"/>
    </source>
</evidence>